<dbReference type="Proteomes" id="UP000658382">
    <property type="component" value="Unassembled WGS sequence"/>
</dbReference>
<evidence type="ECO:0000256" key="1">
    <source>
        <dbReference type="ARBA" id="ARBA00007768"/>
    </source>
</evidence>
<comment type="caution">
    <text evidence="3">The sequence shown here is derived from an EMBL/GenBank/DDBJ whole genome shotgun (WGS) entry which is preliminary data.</text>
</comment>
<gene>
    <name evidence="2 3" type="primary">cutC</name>
    <name evidence="3" type="ORF">GCM10007063_17670</name>
</gene>
<dbReference type="PANTHER" id="PTHR12598:SF0">
    <property type="entry name" value="COPPER HOMEOSTASIS PROTEIN CUTC HOMOLOG"/>
    <property type="match status" value="1"/>
</dbReference>
<reference evidence="3" key="1">
    <citation type="journal article" date="2014" name="Int. J. Syst. Evol. Microbiol.">
        <title>Complete genome sequence of Corynebacterium casei LMG S-19264T (=DSM 44701T), isolated from a smear-ripened cheese.</title>
        <authorList>
            <consortium name="US DOE Joint Genome Institute (JGI-PGF)"/>
            <person name="Walter F."/>
            <person name="Albersmeier A."/>
            <person name="Kalinowski J."/>
            <person name="Ruckert C."/>
        </authorList>
    </citation>
    <scope>NUCLEOTIDE SEQUENCE</scope>
    <source>
        <strain evidence="3">JCM 12580</strain>
    </source>
</reference>
<dbReference type="HAMAP" id="MF_00795">
    <property type="entry name" value="CutC"/>
    <property type="match status" value="1"/>
</dbReference>
<dbReference type="SUPFAM" id="SSF110395">
    <property type="entry name" value="CutC-like"/>
    <property type="match status" value="1"/>
</dbReference>
<name>A0A917PVZ3_9BACI</name>
<evidence type="ECO:0000256" key="2">
    <source>
        <dbReference type="HAMAP-Rule" id="MF_00795"/>
    </source>
</evidence>
<keyword evidence="4" id="KW-1185">Reference proteome</keyword>
<reference evidence="3" key="2">
    <citation type="submission" date="2020-09" db="EMBL/GenBank/DDBJ databases">
        <authorList>
            <person name="Sun Q."/>
            <person name="Ohkuma M."/>
        </authorList>
    </citation>
    <scope>NUCLEOTIDE SEQUENCE</scope>
    <source>
        <strain evidence="3">JCM 12580</strain>
    </source>
</reference>
<accession>A0A917PVZ3</accession>
<dbReference type="PANTHER" id="PTHR12598">
    <property type="entry name" value="COPPER HOMEOSTASIS PROTEIN CUTC"/>
    <property type="match status" value="1"/>
</dbReference>
<evidence type="ECO:0000313" key="4">
    <source>
        <dbReference type="Proteomes" id="UP000658382"/>
    </source>
</evidence>
<evidence type="ECO:0000313" key="3">
    <source>
        <dbReference type="EMBL" id="GGJ95678.1"/>
    </source>
</evidence>
<keyword evidence="2" id="KW-0963">Cytoplasm</keyword>
<dbReference type="InterPro" id="IPR036822">
    <property type="entry name" value="CutC-like_dom_sf"/>
</dbReference>
<comment type="caution">
    <text evidence="2">Once thought to be involved in copper homeostasis, experiments in E.coli have shown this is not the case.</text>
</comment>
<dbReference type="GO" id="GO:0005507">
    <property type="term" value="F:copper ion binding"/>
    <property type="evidence" value="ECO:0007669"/>
    <property type="project" value="TreeGrafter"/>
</dbReference>
<sequence length="233" mass="26214">MLLEFIVQNGEEAKQAEEMGADRVELVSAISEGGLTPSYGTMQQVFESVSIPVQVMIRPHSFHYCYSDDDLDIVRKDIQSLIDLGGKRIVFGVLHHDGTVHETALQALIERYPQLDMTFHKAFDEIPSQQDAYQTLSKYKHNVKRILTSGGKKDCLSGKEPLHELVKMERETNGPAIMPGGGLHVGNIADVHQTVNAEQYHFGKAVRLHDSFSYPFDDEKINRIKDVIQKGKH</sequence>
<dbReference type="AlphaFoldDB" id="A0A917PVZ3"/>
<comment type="similarity">
    <text evidence="1 2">Belongs to the CutC family.</text>
</comment>
<proteinExistence type="inferred from homology"/>
<dbReference type="Gene3D" id="3.20.20.380">
    <property type="entry name" value="Copper homeostasis (CutC) domain"/>
    <property type="match status" value="1"/>
</dbReference>
<dbReference type="GO" id="GO:0005737">
    <property type="term" value="C:cytoplasm"/>
    <property type="evidence" value="ECO:0007669"/>
    <property type="project" value="UniProtKB-SubCell"/>
</dbReference>
<dbReference type="InterPro" id="IPR005627">
    <property type="entry name" value="CutC-like"/>
</dbReference>
<dbReference type="RefSeq" id="WP_188632737.1">
    <property type="nucleotide sequence ID" value="NZ_BMNQ01000021.1"/>
</dbReference>
<protein>
    <recommendedName>
        <fullName evidence="2">PF03932 family protein CutC</fullName>
    </recommendedName>
</protein>
<dbReference type="Pfam" id="PF03932">
    <property type="entry name" value="CutC"/>
    <property type="match status" value="1"/>
</dbReference>
<dbReference type="EMBL" id="BMNQ01000021">
    <property type="protein sequence ID" value="GGJ95678.1"/>
    <property type="molecule type" value="Genomic_DNA"/>
</dbReference>
<comment type="subcellular location">
    <subcellularLocation>
        <location evidence="2">Cytoplasm</location>
    </subcellularLocation>
</comment>
<organism evidence="3 4">
    <name type="scientific">Lentibacillus kapialis</name>
    <dbReference type="NCBI Taxonomy" id="340214"/>
    <lineage>
        <taxon>Bacteria</taxon>
        <taxon>Bacillati</taxon>
        <taxon>Bacillota</taxon>
        <taxon>Bacilli</taxon>
        <taxon>Bacillales</taxon>
        <taxon>Bacillaceae</taxon>
        <taxon>Lentibacillus</taxon>
    </lineage>
</organism>